<evidence type="ECO:0000256" key="2">
    <source>
        <dbReference type="ARBA" id="ARBA00004481"/>
    </source>
</evidence>
<feature type="domain" description="Vps53 N-terminal" evidence="9">
    <location>
        <begin position="127"/>
        <end position="486"/>
    </location>
</feature>
<gene>
    <name evidence="11" type="ORF">BCR33DRAFT_754051</name>
</gene>
<keyword evidence="4" id="KW-0967">Endosome</keyword>
<feature type="domain" description="Vps53 C-terminal" evidence="10">
    <location>
        <begin position="703"/>
        <end position="795"/>
    </location>
</feature>
<feature type="compositionally biased region" description="Low complexity" evidence="8">
    <location>
        <begin position="71"/>
        <end position="85"/>
    </location>
</feature>
<dbReference type="STRING" id="329046.A0A1Y2C6C3"/>
<dbReference type="Gene3D" id="1.10.357.110">
    <property type="entry name" value="Vacuolar protein sorting-associated protein 53, C-terminus"/>
    <property type="match status" value="1"/>
</dbReference>
<feature type="coiled-coil region" evidence="7">
    <location>
        <begin position="137"/>
        <end position="164"/>
    </location>
</feature>
<keyword evidence="12" id="KW-1185">Reference proteome</keyword>
<dbReference type="InterPro" id="IPR007234">
    <property type="entry name" value="Vps53_N"/>
</dbReference>
<feature type="region of interest" description="Disordered" evidence="8">
    <location>
        <begin position="1"/>
        <end position="122"/>
    </location>
</feature>
<dbReference type="InterPro" id="IPR038260">
    <property type="entry name" value="Vps53_C_sf"/>
</dbReference>
<evidence type="ECO:0000256" key="7">
    <source>
        <dbReference type="SAM" id="Coils"/>
    </source>
</evidence>
<protein>
    <submittedName>
        <fullName evidence="11">Uncharacterized protein</fullName>
    </submittedName>
</protein>
<dbReference type="GO" id="GO:0005829">
    <property type="term" value="C:cytosol"/>
    <property type="evidence" value="ECO:0007669"/>
    <property type="project" value="GOC"/>
</dbReference>
<proteinExistence type="inferred from homology"/>
<evidence type="ECO:0000256" key="3">
    <source>
        <dbReference type="ARBA" id="ARBA00008628"/>
    </source>
</evidence>
<comment type="similarity">
    <text evidence="3">Belongs to the VPS53 family.</text>
</comment>
<reference evidence="11 12" key="1">
    <citation type="submission" date="2016-07" db="EMBL/GenBank/DDBJ databases">
        <title>Pervasive Adenine N6-methylation of Active Genes in Fungi.</title>
        <authorList>
            <consortium name="DOE Joint Genome Institute"/>
            <person name="Mondo S.J."/>
            <person name="Dannebaum R.O."/>
            <person name="Kuo R.C."/>
            <person name="Labutti K."/>
            <person name="Haridas S."/>
            <person name="Kuo A."/>
            <person name="Salamov A."/>
            <person name="Ahrendt S.R."/>
            <person name="Lipzen A."/>
            <person name="Sullivan W."/>
            <person name="Andreopoulos W.B."/>
            <person name="Clum A."/>
            <person name="Lindquist E."/>
            <person name="Daum C."/>
            <person name="Ramamoorthy G.K."/>
            <person name="Gryganskyi A."/>
            <person name="Culley D."/>
            <person name="Magnuson J.K."/>
            <person name="James T.Y."/>
            <person name="O'Malley M.A."/>
            <person name="Stajich J.E."/>
            <person name="Spatafora J.W."/>
            <person name="Visel A."/>
            <person name="Grigoriev I.V."/>
        </authorList>
    </citation>
    <scope>NUCLEOTIDE SEQUENCE [LARGE SCALE GENOMIC DNA]</scope>
    <source>
        <strain evidence="11 12">JEL800</strain>
    </source>
</reference>
<evidence type="ECO:0000313" key="12">
    <source>
        <dbReference type="Proteomes" id="UP000193642"/>
    </source>
</evidence>
<evidence type="ECO:0000256" key="6">
    <source>
        <dbReference type="ARBA" id="ARBA00023136"/>
    </source>
</evidence>
<dbReference type="PANTHER" id="PTHR12820:SF0">
    <property type="entry name" value="VACUOLAR PROTEIN SORTING-ASSOCIATED PROTEIN 53 HOMOLOG"/>
    <property type="match status" value="1"/>
</dbReference>
<feature type="compositionally biased region" description="Low complexity" evidence="8">
    <location>
        <begin position="94"/>
        <end position="114"/>
    </location>
</feature>
<evidence type="ECO:0000256" key="5">
    <source>
        <dbReference type="ARBA" id="ARBA00023034"/>
    </source>
</evidence>
<evidence type="ECO:0000259" key="9">
    <source>
        <dbReference type="Pfam" id="PF04100"/>
    </source>
</evidence>
<dbReference type="AlphaFoldDB" id="A0A1Y2C6C3"/>
<name>A0A1Y2C6C3_9FUNG</name>
<dbReference type="EMBL" id="MCGO01000028">
    <property type="protein sequence ID" value="ORY42589.1"/>
    <property type="molecule type" value="Genomic_DNA"/>
</dbReference>
<dbReference type="GO" id="GO:0042147">
    <property type="term" value="P:retrograde transport, endosome to Golgi"/>
    <property type="evidence" value="ECO:0007669"/>
    <property type="project" value="InterPro"/>
</dbReference>
<organism evidence="11 12">
    <name type="scientific">Rhizoclosmatium globosum</name>
    <dbReference type="NCBI Taxonomy" id="329046"/>
    <lineage>
        <taxon>Eukaryota</taxon>
        <taxon>Fungi</taxon>
        <taxon>Fungi incertae sedis</taxon>
        <taxon>Chytridiomycota</taxon>
        <taxon>Chytridiomycota incertae sedis</taxon>
        <taxon>Chytridiomycetes</taxon>
        <taxon>Chytridiales</taxon>
        <taxon>Chytriomycetaceae</taxon>
        <taxon>Rhizoclosmatium</taxon>
    </lineage>
</organism>
<sequence length="840" mass="93231">MSSRSRPNSAARTRGRSPLPTDGTGGGGGGGGSSGGGGGSGTPTGTGTSQQGQGHGQGSSGSRPSSAQRPQNRSRPSSAQNQSSSLKRRSEARTTTNNNNNNTLNDSTDSTTSSADPLDSPRFDPAQFVQLIFPSQNANAEQVLLRIKAKLKDMDNDITQLVRQQAEKGGQSATKEFDECKDSIVLLFDKIKRIREKAAASEQLVQDITREITSLDQAKKNLMLSMATVKKLQMLASSLDHMKVIMAKKQYLDVAQLFEVITKLSNYFEGFRNVAQIAVLLERVVQLRIDIKRQVFGDFDAAFVGGTLRSVVAQLSDACFVVQVLGADTQTELINWYCDVQLKEYKAIFRQNPEIASLDAVNRRYAWLKRLLKTHDDEHSPVFPPHWKVAENLCERFCADTKKDITDVLIATENSMDVKVMLMAIQQTIEFEGKVAQRFAPKVVDEDAPPEPSKFKAIISNCFESYLRLYIDSEDKNLAAMMETYKVSSEAEEEEAVLVSSTDLFLFYRQTLVQCSKLSTNKPFLDLCKMFGKWLKIYSEVLLFKLPRDDKRSYTEDEMKLACLIINTADYCAQTAGQLEEKLIERIDERFKASVSFSAEIDAFINVTGQGVKSLANIVEMMADPAITVMLKRPWGTVDSVGDQSEYVTLIGTSLTNSVTFIRKYLTTQKYLRTFFDKFSESFLNKFHASIYRCRPISEVGAEQLLLDTHALKTILIQMTQVTTHSDLSPTTDAKVPPPPAFLKILGKGVLKVEQLLKVVLRSHEPASGIVETYVLLFPDGDSSGFQKILELKGLKQREQLPILECYGQRIGAISGVDSSSISSAKPQVSSKFKFGKMWA</sequence>
<evidence type="ECO:0000313" key="11">
    <source>
        <dbReference type="EMBL" id="ORY42589.1"/>
    </source>
</evidence>
<keyword evidence="5" id="KW-0333">Golgi apparatus</keyword>
<evidence type="ECO:0000256" key="4">
    <source>
        <dbReference type="ARBA" id="ARBA00022753"/>
    </source>
</evidence>
<dbReference type="Pfam" id="PF04100">
    <property type="entry name" value="Vps53_N"/>
    <property type="match status" value="1"/>
</dbReference>
<comment type="subcellular location">
    <subcellularLocation>
        <location evidence="2">Endosome membrane</location>
        <topology evidence="2">Peripheral membrane protein</topology>
    </subcellularLocation>
    <subcellularLocation>
        <location evidence="1">Golgi apparatus</location>
        <location evidence="1">trans-Golgi network membrane</location>
        <topology evidence="1">Peripheral membrane protein</topology>
    </subcellularLocation>
</comment>
<dbReference type="OrthoDB" id="10261632at2759"/>
<comment type="caution">
    <text evidence="11">The sequence shown here is derived from an EMBL/GenBank/DDBJ whole genome shotgun (WGS) entry which is preliminary data.</text>
</comment>
<accession>A0A1Y2C6C3</accession>
<feature type="compositionally biased region" description="Gly residues" evidence="8">
    <location>
        <begin position="23"/>
        <end position="44"/>
    </location>
</feature>
<dbReference type="PANTHER" id="PTHR12820">
    <property type="entry name" value="VACUOLAR SORTING PROTEIN 53"/>
    <property type="match status" value="1"/>
</dbReference>
<dbReference type="InterPro" id="IPR039766">
    <property type="entry name" value="Vps53"/>
</dbReference>
<keyword evidence="7" id="KW-0175">Coiled coil</keyword>
<dbReference type="InterPro" id="IPR031745">
    <property type="entry name" value="Vps53_C"/>
</dbReference>
<feature type="compositionally biased region" description="Polar residues" evidence="8">
    <location>
        <begin position="1"/>
        <end position="11"/>
    </location>
</feature>
<dbReference type="GO" id="GO:0010008">
    <property type="term" value="C:endosome membrane"/>
    <property type="evidence" value="ECO:0007669"/>
    <property type="project" value="UniProtKB-SubCell"/>
</dbReference>
<dbReference type="Proteomes" id="UP000193642">
    <property type="component" value="Unassembled WGS sequence"/>
</dbReference>
<dbReference type="Pfam" id="PF16854">
    <property type="entry name" value="VPS53_C"/>
    <property type="match status" value="1"/>
</dbReference>
<dbReference type="GO" id="GO:0000938">
    <property type="term" value="C:GARP complex"/>
    <property type="evidence" value="ECO:0007669"/>
    <property type="project" value="InterPro"/>
</dbReference>
<evidence type="ECO:0000259" key="10">
    <source>
        <dbReference type="Pfam" id="PF16854"/>
    </source>
</evidence>
<evidence type="ECO:0000256" key="1">
    <source>
        <dbReference type="ARBA" id="ARBA00004150"/>
    </source>
</evidence>
<evidence type="ECO:0000256" key="8">
    <source>
        <dbReference type="SAM" id="MobiDB-lite"/>
    </source>
</evidence>
<keyword evidence="6" id="KW-0472">Membrane</keyword>